<dbReference type="AlphaFoldDB" id="A0AAN7UEI1"/>
<dbReference type="EMBL" id="JAWHQM010000017">
    <property type="protein sequence ID" value="KAK5630790.1"/>
    <property type="molecule type" value="Genomic_DNA"/>
</dbReference>
<organism evidence="1 2">
    <name type="scientific">Xylaria bambusicola</name>
    <dbReference type="NCBI Taxonomy" id="326684"/>
    <lineage>
        <taxon>Eukaryota</taxon>
        <taxon>Fungi</taxon>
        <taxon>Dikarya</taxon>
        <taxon>Ascomycota</taxon>
        <taxon>Pezizomycotina</taxon>
        <taxon>Sordariomycetes</taxon>
        <taxon>Xylariomycetidae</taxon>
        <taxon>Xylariales</taxon>
        <taxon>Xylariaceae</taxon>
        <taxon>Xylaria</taxon>
    </lineage>
</organism>
<evidence type="ECO:0000313" key="2">
    <source>
        <dbReference type="Proteomes" id="UP001305414"/>
    </source>
</evidence>
<accession>A0AAN7UEI1</accession>
<comment type="caution">
    <text evidence="1">The sequence shown here is derived from an EMBL/GenBank/DDBJ whole genome shotgun (WGS) entry which is preliminary data.</text>
</comment>
<keyword evidence="2" id="KW-1185">Reference proteome</keyword>
<sequence>MQNLSTKLRAEQIAGPRATPMLLDRRLADVGAATGPVEEAYGQARQEGCDTLLSVVIRLARDLGGRR</sequence>
<proteinExistence type="predicted"/>
<protein>
    <submittedName>
        <fullName evidence="1">Uncharacterized protein</fullName>
    </submittedName>
</protein>
<gene>
    <name evidence="1" type="ORF">RRF57_006505</name>
</gene>
<name>A0AAN7UEI1_9PEZI</name>
<reference evidence="1 2" key="1">
    <citation type="submission" date="2023-10" db="EMBL/GenBank/DDBJ databases">
        <title>Draft genome sequence of Xylaria bambusicola isolate GMP-LS, the root and basal stem rot pathogen of sugarcane in Indonesia.</title>
        <authorList>
            <person name="Selvaraj P."/>
            <person name="Muralishankar V."/>
            <person name="Muruganantham S."/>
            <person name="Sp S."/>
            <person name="Haryani S."/>
            <person name="Lau K.J.X."/>
            <person name="Naqvi N.I."/>
        </authorList>
    </citation>
    <scope>NUCLEOTIDE SEQUENCE [LARGE SCALE GENOMIC DNA]</scope>
    <source>
        <strain evidence="1">GMP-LS</strain>
    </source>
</reference>
<evidence type="ECO:0000313" key="1">
    <source>
        <dbReference type="EMBL" id="KAK5630790.1"/>
    </source>
</evidence>
<dbReference type="Proteomes" id="UP001305414">
    <property type="component" value="Unassembled WGS sequence"/>
</dbReference>